<keyword evidence="1" id="KW-0472">Membrane</keyword>
<accession>A0A0L7MB69</accession>
<reference evidence="3" key="1">
    <citation type="submission" date="2014-06" db="EMBL/GenBank/DDBJ databases">
        <title>Draft genome sequence of C. testosteroni WDL7.</title>
        <authorList>
            <person name="Wu Y."/>
            <person name="Seshan H."/>
            <person name="Arumugam K."/>
        </authorList>
    </citation>
    <scope>NUCLEOTIDE SEQUENCE [LARGE SCALE GENOMIC DNA]</scope>
    <source>
        <strain evidence="3">WDL7</strain>
    </source>
</reference>
<evidence type="ECO:0000256" key="1">
    <source>
        <dbReference type="SAM" id="Phobius"/>
    </source>
</evidence>
<dbReference type="EMBL" id="JNVD01000033">
    <property type="protein sequence ID" value="KOC19116.1"/>
    <property type="molecule type" value="Genomic_DNA"/>
</dbReference>
<dbReference type="RefSeq" id="WP_003056707.1">
    <property type="nucleotide sequence ID" value="NZ_CP140157.1"/>
</dbReference>
<organism evidence="2 3">
    <name type="scientific">Comamonas testosteroni</name>
    <name type="common">Pseudomonas testosteroni</name>
    <dbReference type="NCBI Taxonomy" id="285"/>
    <lineage>
        <taxon>Bacteria</taxon>
        <taxon>Pseudomonadati</taxon>
        <taxon>Pseudomonadota</taxon>
        <taxon>Betaproteobacteria</taxon>
        <taxon>Burkholderiales</taxon>
        <taxon>Comamonadaceae</taxon>
        <taxon>Comamonas</taxon>
    </lineage>
</organism>
<comment type="caution">
    <text evidence="2">The sequence shown here is derived from an EMBL/GenBank/DDBJ whole genome shotgun (WGS) entry which is preliminary data.</text>
</comment>
<dbReference type="AlphaFoldDB" id="A0A0L7MB69"/>
<evidence type="ECO:0000313" key="2">
    <source>
        <dbReference type="EMBL" id="KOC19116.1"/>
    </source>
</evidence>
<evidence type="ECO:0008006" key="4">
    <source>
        <dbReference type="Google" id="ProtNLM"/>
    </source>
</evidence>
<feature type="transmembrane region" description="Helical" evidence="1">
    <location>
        <begin position="34"/>
        <end position="53"/>
    </location>
</feature>
<keyword evidence="1" id="KW-1133">Transmembrane helix</keyword>
<sequence>MNETLENAAIVAGKTATYGGAAGAVLGGLTISELGITIGAIVGILGWVCSQYWSWRRDKRAAAADHRAAAADLRDKAESDLRMTLMRTTGAPIMPPAKETEEAEHE</sequence>
<proteinExistence type="predicted"/>
<dbReference type="Proteomes" id="UP000037442">
    <property type="component" value="Unassembled WGS sequence"/>
</dbReference>
<protein>
    <recommendedName>
        <fullName evidence="4">Holin</fullName>
    </recommendedName>
</protein>
<gene>
    <name evidence="2" type="ORF">GL58_20630</name>
</gene>
<name>A0A0L7MB69_COMTE</name>
<evidence type="ECO:0000313" key="3">
    <source>
        <dbReference type="Proteomes" id="UP000037442"/>
    </source>
</evidence>
<dbReference type="PATRIC" id="fig|285.49.peg.4277"/>
<keyword evidence="1" id="KW-0812">Transmembrane</keyword>